<dbReference type="STRING" id="1404245.CGLY_11245"/>
<evidence type="ECO:0000313" key="2">
    <source>
        <dbReference type="EMBL" id="AHW64694.1"/>
    </source>
</evidence>
<gene>
    <name evidence="2" type="ORF">CGLY_11245</name>
</gene>
<accession>X5DTU2</accession>
<feature type="compositionally biased region" description="Polar residues" evidence="1">
    <location>
        <begin position="129"/>
        <end position="139"/>
    </location>
</feature>
<dbReference type="RefSeq" id="WP_144313676.1">
    <property type="nucleotide sequence ID" value="NZ_CP006842.1"/>
</dbReference>
<dbReference type="Proteomes" id="UP000023703">
    <property type="component" value="Chromosome"/>
</dbReference>
<dbReference type="HOGENOM" id="CLU_823135_0_0_11"/>
<proteinExistence type="predicted"/>
<organism evidence="2 3">
    <name type="scientific">Corynebacterium glyciniphilum AJ 3170</name>
    <dbReference type="NCBI Taxonomy" id="1404245"/>
    <lineage>
        <taxon>Bacteria</taxon>
        <taxon>Bacillati</taxon>
        <taxon>Actinomycetota</taxon>
        <taxon>Actinomycetes</taxon>
        <taxon>Mycobacteriales</taxon>
        <taxon>Corynebacteriaceae</taxon>
        <taxon>Corynebacterium</taxon>
    </lineage>
</organism>
<evidence type="ECO:0000313" key="3">
    <source>
        <dbReference type="Proteomes" id="UP000023703"/>
    </source>
</evidence>
<sequence>MIYKQSTWSMQIEDTTVGGKFWGASQYVKVVGGKSVDVPRLMIDILSKGVDTPIGPLVSPYPGAQKVAEYLLKAGGIPSIPLGTMGPNAVPKSSLPSSGRNSSAVYIDFEIEQGKNNNFSRSAHLKSGGATSSSSQRDSYQMRPQMGAIIYTQRANEFFLAIESASNTAPVTALKHYLKSEIERRTNSKVKINLDRVSSLDFIAARLNDYEPQEYELMVPKTGAKQRGKEYRDVISTGIASSQKAPVMKEIANLVARRQNSTENLAQRLDSMFQVAIPNSSKTAQHRRKVILKKKDGKSNFGIDIDAIEGILDYIWEDRRPVRSEFNDQAFDLLNYV</sequence>
<name>X5DTU2_9CORY</name>
<protein>
    <submittedName>
        <fullName evidence="2">Uncharacterized protein</fullName>
    </submittedName>
</protein>
<feature type="region of interest" description="Disordered" evidence="1">
    <location>
        <begin position="118"/>
        <end position="139"/>
    </location>
</feature>
<dbReference type="EMBL" id="CP006842">
    <property type="protein sequence ID" value="AHW64694.1"/>
    <property type="molecule type" value="Genomic_DNA"/>
</dbReference>
<keyword evidence="3" id="KW-1185">Reference proteome</keyword>
<dbReference type="AlphaFoldDB" id="X5DTU2"/>
<evidence type="ECO:0000256" key="1">
    <source>
        <dbReference type="SAM" id="MobiDB-lite"/>
    </source>
</evidence>
<reference evidence="2 3" key="1">
    <citation type="journal article" date="2015" name="Int. J. Syst. Evol. Microbiol.">
        <title>Revisiting Corynebacterium glyciniphilum (ex Kubota et al., 1972) sp. nov., nom. rev., isolated from putrefied banana.</title>
        <authorList>
            <person name="Al-Dilaimi A."/>
            <person name="Bednarz H."/>
            <person name="Lomker A."/>
            <person name="Niehaus K."/>
            <person name="Kalinowski J."/>
            <person name="Ruckert C."/>
        </authorList>
    </citation>
    <scope>NUCLEOTIDE SEQUENCE [LARGE SCALE GENOMIC DNA]</scope>
    <source>
        <strain evidence="2">AJ 3170</strain>
    </source>
</reference>
<dbReference type="KEGG" id="cgy:CGLY_11245"/>